<feature type="region of interest" description="Disordered" evidence="1">
    <location>
        <begin position="329"/>
        <end position="358"/>
    </location>
</feature>
<evidence type="ECO:0000313" key="2">
    <source>
        <dbReference type="EMBL" id="ORY50358.1"/>
    </source>
</evidence>
<protein>
    <submittedName>
        <fullName evidence="2">Uncharacterized protein</fullName>
    </submittedName>
</protein>
<dbReference type="EMBL" id="MCGO01000007">
    <property type="protein sequence ID" value="ORY50358.1"/>
    <property type="molecule type" value="Genomic_DNA"/>
</dbReference>
<evidence type="ECO:0000313" key="3">
    <source>
        <dbReference type="Proteomes" id="UP000193642"/>
    </source>
</evidence>
<name>A0A1Y2CTH6_9FUNG</name>
<dbReference type="AlphaFoldDB" id="A0A1Y2CTH6"/>
<sequence length="358" mass="40396">MSSLNDDLLALKLAILRDDSQRRSLAQSQTQTQTTPLRHNWQHLPPAETHHSIQLSSASSSEAATALETRISTLLDRFEALTTRLQKRKPKVAPEPTVTESDMLRALAQQSAQLQGLFFAEILGDQVVPRPPRIHHEEPQIEPKIVPAPSIPSIVPQQTRNVSVVIPRTPRTSVISVRPASDRVPDNRKFRIIASSVLFTVVMLKKSLAFRQNPENIDSLLKSSQEEFISLIKIQRPLFHAINLLWTVTKKPMSLVYKSSFTNPHGNGRRAHRKIVQIIDYTISAIEKINLRLLIKSYKPTCKSLRTFDHLISTNISYPPSYIWKSESTHLSNPDTLPSTKQPSQPFAKNYPSNKADP</sequence>
<reference evidence="2 3" key="1">
    <citation type="submission" date="2016-07" db="EMBL/GenBank/DDBJ databases">
        <title>Pervasive Adenine N6-methylation of Active Genes in Fungi.</title>
        <authorList>
            <consortium name="DOE Joint Genome Institute"/>
            <person name="Mondo S.J."/>
            <person name="Dannebaum R.O."/>
            <person name="Kuo R.C."/>
            <person name="Labutti K."/>
            <person name="Haridas S."/>
            <person name="Kuo A."/>
            <person name="Salamov A."/>
            <person name="Ahrendt S.R."/>
            <person name="Lipzen A."/>
            <person name="Sullivan W."/>
            <person name="Andreopoulos W.B."/>
            <person name="Clum A."/>
            <person name="Lindquist E."/>
            <person name="Daum C."/>
            <person name="Ramamoorthy G.K."/>
            <person name="Gryganskyi A."/>
            <person name="Culley D."/>
            <person name="Magnuson J.K."/>
            <person name="James T.Y."/>
            <person name="O'Malley M.A."/>
            <person name="Stajich J.E."/>
            <person name="Spatafora J.W."/>
            <person name="Visel A."/>
            <person name="Grigoriev I.V."/>
        </authorList>
    </citation>
    <scope>NUCLEOTIDE SEQUENCE [LARGE SCALE GENOMIC DNA]</scope>
    <source>
        <strain evidence="2 3">JEL800</strain>
    </source>
</reference>
<accession>A0A1Y2CTH6</accession>
<gene>
    <name evidence="2" type="ORF">BCR33DRAFT_846861</name>
</gene>
<dbReference type="Proteomes" id="UP000193642">
    <property type="component" value="Unassembled WGS sequence"/>
</dbReference>
<keyword evidence="3" id="KW-1185">Reference proteome</keyword>
<dbReference type="OrthoDB" id="2139910at2759"/>
<proteinExistence type="predicted"/>
<comment type="caution">
    <text evidence="2">The sequence shown here is derived from an EMBL/GenBank/DDBJ whole genome shotgun (WGS) entry which is preliminary data.</text>
</comment>
<evidence type="ECO:0000256" key="1">
    <source>
        <dbReference type="SAM" id="MobiDB-lite"/>
    </source>
</evidence>
<organism evidence="2 3">
    <name type="scientific">Rhizoclosmatium globosum</name>
    <dbReference type="NCBI Taxonomy" id="329046"/>
    <lineage>
        <taxon>Eukaryota</taxon>
        <taxon>Fungi</taxon>
        <taxon>Fungi incertae sedis</taxon>
        <taxon>Chytridiomycota</taxon>
        <taxon>Chytridiomycota incertae sedis</taxon>
        <taxon>Chytridiomycetes</taxon>
        <taxon>Chytridiales</taxon>
        <taxon>Chytriomycetaceae</taxon>
        <taxon>Rhizoclosmatium</taxon>
    </lineage>
</organism>